<dbReference type="NCBIfam" id="TIGR00099">
    <property type="entry name" value="Cof-subfamily"/>
    <property type="match status" value="1"/>
</dbReference>
<dbReference type="InterPro" id="IPR036412">
    <property type="entry name" value="HAD-like_sf"/>
</dbReference>
<keyword evidence="1" id="KW-0378">Hydrolase</keyword>
<reference evidence="1 2" key="1">
    <citation type="submission" date="2013-08" db="EMBL/GenBank/DDBJ databases">
        <authorList>
            <person name="Weinstock G."/>
            <person name="Sodergren E."/>
            <person name="Wylie T."/>
            <person name="Fulton L."/>
            <person name="Fulton R."/>
            <person name="Fronick C."/>
            <person name="O'Laughlin M."/>
            <person name="Godfrey J."/>
            <person name="Miner T."/>
            <person name="Herter B."/>
            <person name="Appelbaum E."/>
            <person name="Cordes M."/>
            <person name="Lek S."/>
            <person name="Wollam A."/>
            <person name="Pepin K.H."/>
            <person name="Palsikar V.B."/>
            <person name="Mitreva M."/>
            <person name="Wilson R.K."/>
        </authorList>
    </citation>
    <scope>NUCLEOTIDE SEQUENCE [LARGE SCALE GENOMIC DNA]</scope>
    <source>
        <strain evidence="1 2">F0542</strain>
    </source>
</reference>
<proteinExistence type="predicted"/>
<dbReference type="Gene3D" id="3.40.50.1000">
    <property type="entry name" value="HAD superfamily/HAD-like"/>
    <property type="match status" value="1"/>
</dbReference>
<dbReference type="Pfam" id="PF08282">
    <property type="entry name" value="Hydrolase_3"/>
    <property type="match status" value="1"/>
</dbReference>
<dbReference type="AlphaFoldDB" id="U1QA63"/>
<dbReference type="Gene3D" id="3.30.1240.10">
    <property type="match status" value="1"/>
</dbReference>
<dbReference type="PANTHER" id="PTHR10000:SF25">
    <property type="entry name" value="PHOSPHATASE YKRA-RELATED"/>
    <property type="match status" value="1"/>
</dbReference>
<evidence type="ECO:0000313" key="1">
    <source>
        <dbReference type="EMBL" id="ERH24685.1"/>
    </source>
</evidence>
<organism evidence="1 2">
    <name type="scientific">Actinomyces johnsonii F0542</name>
    <dbReference type="NCBI Taxonomy" id="1321818"/>
    <lineage>
        <taxon>Bacteria</taxon>
        <taxon>Bacillati</taxon>
        <taxon>Actinomycetota</taxon>
        <taxon>Actinomycetes</taxon>
        <taxon>Actinomycetales</taxon>
        <taxon>Actinomycetaceae</taxon>
        <taxon>Actinomyces</taxon>
    </lineage>
</organism>
<dbReference type="GO" id="GO:0000287">
    <property type="term" value="F:magnesium ion binding"/>
    <property type="evidence" value="ECO:0007669"/>
    <property type="project" value="TreeGrafter"/>
</dbReference>
<keyword evidence="2" id="KW-1185">Reference proteome</keyword>
<accession>U1QA63</accession>
<dbReference type="SUPFAM" id="SSF56784">
    <property type="entry name" value="HAD-like"/>
    <property type="match status" value="1"/>
</dbReference>
<dbReference type="InterPro" id="IPR000150">
    <property type="entry name" value="Cof"/>
</dbReference>
<comment type="caution">
    <text evidence="1">The sequence shown here is derived from an EMBL/GenBank/DDBJ whole genome shotgun (WGS) entry which is preliminary data.</text>
</comment>
<gene>
    <name evidence="1" type="ORF">HMPREF1979_01107</name>
</gene>
<dbReference type="EMBL" id="AWSE01000052">
    <property type="protein sequence ID" value="ERH24685.1"/>
    <property type="molecule type" value="Genomic_DNA"/>
</dbReference>
<dbReference type="HOGENOM" id="CLU_044146_7_2_11"/>
<dbReference type="GO" id="GO:0016791">
    <property type="term" value="F:phosphatase activity"/>
    <property type="evidence" value="ECO:0007669"/>
    <property type="project" value="UniProtKB-ARBA"/>
</dbReference>
<dbReference type="SFLD" id="SFLDG01140">
    <property type="entry name" value="C2.B:_Phosphomannomutase_and_P"/>
    <property type="match status" value="1"/>
</dbReference>
<dbReference type="SFLD" id="SFLDS00003">
    <property type="entry name" value="Haloacid_Dehalogenase"/>
    <property type="match status" value="1"/>
</dbReference>
<evidence type="ECO:0000313" key="2">
    <source>
        <dbReference type="Proteomes" id="UP000016536"/>
    </source>
</evidence>
<dbReference type="PANTHER" id="PTHR10000">
    <property type="entry name" value="PHOSPHOSERINE PHOSPHATASE"/>
    <property type="match status" value="1"/>
</dbReference>
<dbReference type="PATRIC" id="fig|1321818.3.peg.936"/>
<protein>
    <submittedName>
        <fullName evidence="1">Cof-like hydrolase</fullName>
    </submittedName>
</protein>
<sequence>MPIESTDALAAGCLMEEDSMNAVTVPRTVFLDVDGTLVTYDNVLPDSAVRAIKEARTAGHRVYVCTGRSRAEIPETMWVIGLDGMIGGNGAYVEDGGEVLLHQHLSAAQCEQAVSWLRRRGLEPYLEANSGLYASPIFRDTARSAIRAYATGKGTTGASSMEVDDAFPGMVFTDELVRDDVNKISFLLNSPEADLAAARRKFPDLIVGSWGGSGHEPLFGDVSCAGVSKRHAVDVLLAHRGAARRDAVAFGDAAVDIEMLEHCGTGVAMGNGSREVKDAADLVTDDVEADGLAKAFRRLGLNG</sequence>
<name>U1QA63_9ACTO</name>
<dbReference type="InterPro" id="IPR023214">
    <property type="entry name" value="HAD_sf"/>
</dbReference>
<dbReference type="Proteomes" id="UP000016536">
    <property type="component" value="Unassembled WGS sequence"/>
</dbReference>
<dbReference type="GO" id="GO:0005829">
    <property type="term" value="C:cytosol"/>
    <property type="evidence" value="ECO:0007669"/>
    <property type="project" value="TreeGrafter"/>
</dbReference>